<protein>
    <submittedName>
        <fullName evidence="1">Uncharacterized protein</fullName>
    </submittedName>
</protein>
<reference evidence="1" key="2">
    <citation type="journal article" date="2015" name="Data Brief">
        <title>Shoot transcriptome of the giant reed, Arundo donax.</title>
        <authorList>
            <person name="Barrero R.A."/>
            <person name="Guerrero F.D."/>
            <person name="Moolhuijzen P."/>
            <person name="Goolsby J.A."/>
            <person name="Tidwell J."/>
            <person name="Bellgard S.E."/>
            <person name="Bellgard M.I."/>
        </authorList>
    </citation>
    <scope>NUCLEOTIDE SEQUENCE</scope>
    <source>
        <tissue evidence="1">Shoot tissue taken approximately 20 cm above the soil surface</tissue>
    </source>
</reference>
<dbReference type="EMBL" id="GBRH01166305">
    <property type="protein sequence ID" value="JAE31591.1"/>
    <property type="molecule type" value="Transcribed_RNA"/>
</dbReference>
<dbReference type="AlphaFoldDB" id="A0A0A9H9U9"/>
<accession>A0A0A9H9U9</accession>
<evidence type="ECO:0000313" key="1">
    <source>
        <dbReference type="EMBL" id="JAE31591.1"/>
    </source>
</evidence>
<name>A0A0A9H9U9_ARUDO</name>
<sequence length="66" mass="7084">MTTALSRRERYGSRTASKSIVSLSLPSGARLLGYALELGGYKREMPTQGCSICMLGTEKGRTLSAN</sequence>
<reference evidence="1" key="1">
    <citation type="submission" date="2014-09" db="EMBL/GenBank/DDBJ databases">
        <authorList>
            <person name="Magalhaes I.L.F."/>
            <person name="Oliveira U."/>
            <person name="Santos F.R."/>
            <person name="Vidigal T.H.D.A."/>
            <person name="Brescovit A.D."/>
            <person name="Santos A.J."/>
        </authorList>
    </citation>
    <scope>NUCLEOTIDE SEQUENCE</scope>
    <source>
        <tissue evidence="1">Shoot tissue taken approximately 20 cm above the soil surface</tissue>
    </source>
</reference>
<proteinExistence type="predicted"/>
<organism evidence="1">
    <name type="scientific">Arundo donax</name>
    <name type="common">Giant reed</name>
    <name type="synonym">Donax arundinaceus</name>
    <dbReference type="NCBI Taxonomy" id="35708"/>
    <lineage>
        <taxon>Eukaryota</taxon>
        <taxon>Viridiplantae</taxon>
        <taxon>Streptophyta</taxon>
        <taxon>Embryophyta</taxon>
        <taxon>Tracheophyta</taxon>
        <taxon>Spermatophyta</taxon>
        <taxon>Magnoliopsida</taxon>
        <taxon>Liliopsida</taxon>
        <taxon>Poales</taxon>
        <taxon>Poaceae</taxon>
        <taxon>PACMAD clade</taxon>
        <taxon>Arundinoideae</taxon>
        <taxon>Arundineae</taxon>
        <taxon>Arundo</taxon>
    </lineage>
</organism>